<name>A0ABV2EMJ3_9CAUL</name>
<evidence type="ECO:0000256" key="6">
    <source>
        <dbReference type="RuleBase" id="RU366058"/>
    </source>
</evidence>
<protein>
    <recommendedName>
        <fullName evidence="6">TVP38/TMEM64 family membrane protein</fullName>
    </recommendedName>
</protein>
<dbReference type="PANTHER" id="PTHR12677">
    <property type="entry name" value="GOLGI APPARATUS MEMBRANE PROTEIN TVP38-RELATED"/>
    <property type="match status" value="1"/>
</dbReference>
<dbReference type="PANTHER" id="PTHR12677:SF59">
    <property type="entry name" value="GOLGI APPARATUS MEMBRANE PROTEIN TVP38-RELATED"/>
    <property type="match status" value="1"/>
</dbReference>
<proteinExistence type="inferred from homology"/>
<evidence type="ECO:0000256" key="1">
    <source>
        <dbReference type="ARBA" id="ARBA00004651"/>
    </source>
</evidence>
<evidence type="ECO:0000256" key="4">
    <source>
        <dbReference type="ARBA" id="ARBA00022989"/>
    </source>
</evidence>
<keyword evidence="3 6" id="KW-0812">Transmembrane</keyword>
<keyword evidence="5 6" id="KW-0472">Membrane</keyword>
<dbReference type="InterPro" id="IPR015414">
    <property type="entry name" value="TMEM64"/>
</dbReference>
<evidence type="ECO:0000256" key="2">
    <source>
        <dbReference type="ARBA" id="ARBA00022475"/>
    </source>
</evidence>
<sequence>MTTQHRVRGSTWRVILRWIPALLLIGATIALYASGLATDISFDNIQANEVRLRAEVAAAPIVALTVFVGLYAVATAAFVPVGLVLMLAGGFLFGPLVGTGATIVGSTLGAIIAYVAARFAAGDRIRAMLNRSRWRGLMAGFEQAPFRYLLTLRLVPLSPFGLVNVAAGCARAPFKPYVAATAVGAIPYSFIYSYLGAGLGQAFLGDPTPDASILLRPQVAWPLLALALVSLVSGRLKRREQTL</sequence>
<evidence type="ECO:0000256" key="3">
    <source>
        <dbReference type="ARBA" id="ARBA00022692"/>
    </source>
</evidence>
<comment type="subcellular location">
    <subcellularLocation>
        <location evidence="1 6">Cell membrane</location>
        <topology evidence="1 6">Multi-pass membrane protein</topology>
    </subcellularLocation>
</comment>
<evidence type="ECO:0000259" key="7">
    <source>
        <dbReference type="Pfam" id="PF09335"/>
    </source>
</evidence>
<dbReference type="EMBL" id="JBEPLU010000003">
    <property type="protein sequence ID" value="MET3528273.1"/>
    <property type="molecule type" value="Genomic_DNA"/>
</dbReference>
<feature type="transmembrane region" description="Helical" evidence="6">
    <location>
        <begin position="219"/>
        <end position="236"/>
    </location>
</feature>
<dbReference type="InterPro" id="IPR032816">
    <property type="entry name" value="VTT_dom"/>
</dbReference>
<evidence type="ECO:0000256" key="5">
    <source>
        <dbReference type="ARBA" id="ARBA00023136"/>
    </source>
</evidence>
<keyword evidence="9" id="KW-1185">Reference proteome</keyword>
<comment type="similarity">
    <text evidence="6">Belongs to the TVP38/TMEM64 family.</text>
</comment>
<comment type="caution">
    <text evidence="8">The sequence shown here is derived from an EMBL/GenBank/DDBJ whole genome shotgun (WGS) entry which is preliminary data.</text>
</comment>
<keyword evidence="4 6" id="KW-1133">Transmembrane helix</keyword>
<dbReference type="Proteomes" id="UP001549110">
    <property type="component" value="Unassembled WGS sequence"/>
</dbReference>
<feature type="domain" description="VTT" evidence="7">
    <location>
        <begin position="82"/>
        <end position="197"/>
    </location>
</feature>
<feature type="transmembrane region" description="Helical" evidence="6">
    <location>
        <begin position="56"/>
        <end position="79"/>
    </location>
</feature>
<reference evidence="8 9" key="1">
    <citation type="submission" date="2024-06" db="EMBL/GenBank/DDBJ databases">
        <title>Genomic Encyclopedia of Type Strains, Phase IV (KMG-IV): sequencing the most valuable type-strain genomes for metagenomic binning, comparative biology and taxonomic classification.</title>
        <authorList>
            <person name="Goeker M."/>
        </authorList>
    </citation>
    <scope>NUCLEOTIDE SEQUENCE [LARGE SCALE GENOMIC DNA]</scope>
    <source>
        <strain evidence="8 9">DSM 17809</strain>
    </source>
</reference>
<organism evidence="8 9">
    <name type="scientific">Phenylobacterium koreense</name>
    <dbReference type="NCBI Taxonomy" id="266125"/>
    <lineage>
        <taxon>Bacteria</taxon>
        <taxon>Pseudomonadati</taxon>
        <taxon>Pseudomonadota</taxon>
        <taxon>Alphaproteobacteria</taxon>
        <taxon>Caulobacterales</taxon>
        <taxon>Caulobacteraceae</taxon>
        <taxon>Phenylobacterium</taxon>
    </lineage>
</organism>
<feature type="transmembrane region" description="Helical" evidence="6">
    <location>
        <begin position="91"/>
        <end position="116"/>
    </location>
</feature>
<dbReference type="Pfam" id="PF09335">
    <property type="entry name" value="VTT_dom"/>
    <property type="match status" value="1"/>
</dbReference>
<evidence type="ECO:0000313" key="9">
    <source>
        <dbReference type="Proteomes" id="UP001549110"/>
    </source>
</evidence>
<dbReference type="RefSeq" id="WP_354298232.1">
    <property type="nucleotide sequence ID" value="NZ_JBEPLU010000003.1"/>
</dbReference>
<accession>A0ABV2EMJ3</accession>
<gene>
    <name evidence="8" type="ORF">ABID41_003412</name>
</gene>
<evidence type="ECO:0000313" key="8">
    <source>
        <dbReference type="EMBL" id="MET3528273.1"/>
    </source>
</evidence>
<feature type="transmembrane region" description="Helical" evidence="6">
    <location>
        <begin position="15"/>
        <end position="35"/>
    </location>
</feature>
<keyword evidence="2 6" id="KW-1003">Cell membrane</keyword>
<feature type="transmembrane region" description="Helical" evidence="6">
    <location>
        <begin position="177"/>
        <end position="199"/>
    </location>
</feature>